<proteinExistence type="inferred from homology"/>
<dbReference type="GO" id="GO:0005737">
    <property type="term" value="C:cytoplasm"/>
    <property type="evidence" value="ECO:0007669"/>
    <property type="project" value="TreeGrafter"/>
</dbReference>
<dbReference type="InterPro" id="IPR006219">
    <property type="entry name" value="DAHP_synth_1"/>
</dbReference>
<keyword evidence="7" id="KW-0057">Aromatic amino acid biosynthesis</keyword>
<evidence type="ECO:0000256" key="10">
    <source>
        <dbReference type="ARBA" id="ARBA00032193"/>
    </source>
</evidence>
<evidence type="ECO:0000256" key="3">
    <source>
        <dbReference type="ARBA" id="ARBA00007985"/>
    </source>
</evidence>
<dbReference type="SUPFAM" id="SSF51569">
    <property type="entry name" value="Aldolase"/>
    <property type="match status" value="1"/>
</dbReference>
<dbReference type="EC" id="2.5.1.54" evidence="4"/>
<evidence type="ECO:0000256" key="5">
    <source>
        <dbReference type="ARBA" id="ARBA00022605"/>
    </source>
</evidence>
<dbReference type="InterPro" id="IPR013785">
    <property type="entry name" value="Aldolase_TIM"/>
</dbReference>
<evidence type="ECO:0000313" key="13">
    <source>
        <dbReference type="EMBL" id="KAF1997259.1"/>
    </source>
</evidence>
<dbReference type="EMBL" id="ML977615">
    <property type="protein sequence ID" value="KAF1997259.1"/>
    <property type="molecule type" value="Genomic_DNA"/>
</dbReference>
<evidence type="ECO:0000256" key="8">
    <source>
        <dbReference type="ARBA" id="ARBA00031111"/>
    </source>
</evidence>
<dbReference type="Proteomes" id="UP000799779">
    <property type="component" value="Unassembled WGS sequence"/>
</dbReference>
<reference evidence="13" key="1">
    <citation type="journal article" date="2020" name="Stud. Mycol.">
        <title>101 Dothideomycetes genomes: a test case for predicting lifestyles and emergence of pathogens.</title>
        <authorList>
            <person name="Haridas S."/>
            <person name="Albert R."/>
            <person name="Binder M."/>
            <person name="Bloem J."/>
            <person name="Labutti K."/>
            <person name="Salamov A."/>
            <person name="Andreopoulos B."/>
            <person name="Baker S."/>
            <person name="Barry K."/>
            <person name="Bills G."/>
            <person name="Bluhm B."/>
            <person name="Cannon C."/>
            <person name="Castanera R."/>
            <person name="Culley D."/>
            <person name="Daum C."/>
            <person name="Ezra D."/>
            <person name="Gonzalez J."/>
            <person name="Henrissat B."/>
            <person name="Kuo A."/>
            <person name="Liang C."/>
            <person name="Lipzen A."/>
            <person name="Lutzoni F."/>
            <person name="Magnuson J."/>
            <person name="Mondo S."/>
            <person name="Nolan M."/>
            <person name="Ohm R."/>
            <person name="Pangilinan J."/>
            <person name="Park H.-J."/>
            <person name="Ramirez L."/>
            <person name="Alfaro M."/>
            <person name="Sun H."/>
            <person name="Tritt A."/>
            <person name="Yoshinaga Y."/>
            <person name="Zwiers L.-H."/>
            <person name="Turgeon B."/>
            <person name="Goodwin S."/>
            <person name="Spatafora J."/>
            <person name="Crous P."/>
            <person name="Grigoriev I."/>
        </authorList>
    </citation>
    <scope>NUCLEOTIDE SEQUENCE</scope>
    <source>
        <strain evidence="13">CBS 123094</strain>
    </source>
</reference>
<feature type="non-terminal residue" evidence="13">
    <location>
        <position position="1"/>
    </location>
</feature>
<feature type="domain" description="DAHP synthetase I/KDSA" evidence="12">
    <location>
        <begin position="37"/>
        <end position="115"/>
    </location>
</feature>
<keyword evidence="5" id="KW-0028">Amino-acid biosynthesis</keyword>
<keyword evidence="6" id="KW-0808">Transferase</keyword>
<comment type="catalytic activity">
    <reaction evidence="11">
        <text>D-erythrose 4-phosphate + phosphoenolpyruvate + H2O = 7-phospho-2-dehydro-3-deoxy-D-arabino-heptonate + phosphate</text>
        <dbReference type="Rhea" id="RHEA:14717"/>
        <dbReference type="ChEBI" id="CHEBI:15377"/>
        <dbReference type="ChEBI" id="CHEBI:16897"/>
        <dbReference type="ChEBI" id="CHEBI:43474"/>
        <dbReference type="ChEBI" id="CHEBI:58394"/>
        <dbReference type="ChEBI" id="CHEBI:58702"/>
        <dbReference type="EC" id="2.5.1.54"/>
    </reaction>
</comment>
<evidence type="ECO:0000256" key="9">
    <source>
        <dbReference type="ARBA" id="ARBA00031349"/>
    </source>
</evidence>
<evidence type="ECO:0000256" key="6">
    <source>
        <dbReference type="ARBA" id="ARBA00022679"/>
    </source>
</evidence>
<protein>
    <recommendedName>
        <fullName evidence="4">3-deoxy-7-phosphoheptulonate synthase</fullName>
        <ecNumber evidence="4">2.5.1.54</ecNumber>
    </recommendedName>
    <alternativeName>
        <fullName evidence="10">3-deoxy-D-arabino-heptulosonate 7-phosphate synthase</fullName>
    </alternativeName>
    <alternativeName>
        <fullName evidence="9">DAHP synthase</fullName>
    </alternativeName>
    <alternativeName>
        <fullName evidence="8">Phospho-2-keto-3-deoxyheptonate aldolase</fullName>
    </alternativeName>
</protein>
<accession>A0A6A5W912</accession>
<evidence type="ECO:0000256" key="7">
    <source>
        <dbReference type="ARBA" id="ARBA00023141"/>
    </source>
</evidence>
<dbReference type="AlphaFoldDB" id="A0A6A5W912"/>
<evidence type="ECO:0000313" key="14">
    <source>
        <dbReference type="Proteomes" id="UP000799779"/>
    </source>
</evidence>
<dbReference type="GO" id="GO:0009073">
    <property type="term" value="P:aromatic amino acid family biosynthetic process"/>
    <property type="evidence" value="ECO:0007669"/>
    <property type="project" value="UniProtKB-KW"/>
</dbReference>
<evidence type="ECO:0000256" key="2">
    <source>
        <dbReference type="ARBA" id="ARBA00004688"/>
    </source>
</evidence>
<name>A0A6A5W912_9PLEO</name>
<evidence type="ECO:0000256" key="4">
    <source>
        <dbReference type="ARBA" id="ARBA00012694"/>
    </source>
</evidence>
<dbReference type="Pfam" id="PF00793">
    <property type="entry name" value="DAHP_synth_1"/>
    <property type="match status" value="1"/>
</dbReference>
<dbReference type="GO" id="GO:0008652">
    <property type="term" value="P:amino acid biosynthetic process"/>
    <property type="evidence" value="ECO:0007669"/>
    <property type="project" value="UniProtKB-KW"/>
</dbReference>
<dbReference type="PANTHER" id="PTHR21225:SF12">
    <property type="entry name" value="PHOSPHO-2-DEHYDRO-3-DEOXYHEPTONATE ALDOLASE, TYROSINE-INHIBITED"/>
    <property type="match status" value="1"/>
</dbReference>
<keyword evidence="14" id="KW-1185">Reference proteome</keyword>
<evidence type="ECO:0000256" key="1">
    <source>
        <dbReference type="ARBA" id="ARBA00003726"/>
    </source>
</evidence>
<dbReference type="InterPro" id="IPR006218">
    <property type="entry name" value="DAHP1/KDSA"/>
</dbReference>
<sequence length="152" mass="17014">IVLSYVLVIPPDIFTRNTPAIRQSMGMAIRGCKACIRIVMGKDDRLLAMIGPCSPHDSNLALRYRRHLKAPSEKLQGGPLVVIRGYAEKSRTAVDWKGLLNDLAINQTFDKTKGLRISRELYCHLTALEVHIADAVLCKWKALRQPGRPELV</sequence>
<gene>
    <name evidence="13" type="ORF">P154DRAFT_441453</name>
</gene>
<comment type="pathway">
    <text evidence="2">Metabolic intermediate biosynthesis; chorismate biosynthesis; chorismate from D-erythrose 4-phosphate and phosphoenolpyruvate: step 1/7.</text>
</comment>
<evidence type="ECO:0000256" key="11">
    <source>
        <dbReference type="ARBA" id="ARBA00047508"/>
    </source>
</evidence>
<evidence type="ECO:0000259" key="12">
    <source>
        <dbReference type="Pfam" id="PF00793"/>
    </source>
</evidence>
<dbReference type="GO" id="GO:0003849">
    <property type="term" value="F:3-deoxy-7-phosphoheptulonate synthase activity"/>
    <property type="evidence" value="ECO:0007669"/>
    <property type="project" value="UniProtKB-EC"/>
</dbReference>
<comment type="function">
    <text evidence="1">Stereospecific condensation of phosphoenolpyruvate (PEP) and D-erythrose-4-phosphate (E4P) giving rise to 3-deoxy-D-arabino-heptulosonate-7-phosphate (DAHP).</text>
</comment>
<dbReference type="Gene3D" id="3.20.20.70">
    <property type="entry name" value="Aldolase class I"/>
    <property type="match status" value="1"/>
</dbReference>
<organism evidence="13 14">
    <name type="scientific">Amniculicola lignicola CBS 123094</name>
    <dbReference type="NCBI Taxonomy" id="1392246"/>
    <lineage>
        <taxon>Eukaryota</taxon>
        <taxon>Fungi</taxon>
        <taxon>Dikarya</taxon>
        <taxon>Ascomycota</taxon>
        <taxon>Pezizomycotina</taxon>
        <taxon>Dothideomycetes</taxon>
        <taxon>Pleosporomycetidae</taxon>
        <taxon>Pleosporales</taxon>
        <taxon>Amniculicolaceae</taxon>
        <taxon>Amniculicola</taxon>
    </lineage>
</organism>
<dbReference type="PANTHER" id="PTHR21225">
    <property type="entry name" value="PHOSPHO-2-DEHYDRO-3-DEOXYHEPTONATE ALDOLASE DAHP SYNTHETASE"/>
    <property type="match status" value="1"/>
</dbReference>
<comment type="similarity">
    <text evidence="3">Belongs to the class-I DAHP synthase family.</text>
</comment>